<accession>A0A7W5K123</accession>
<dbReference type="AlphaFoldDB" id="A0A7W5K123"/>
<sequence length="146" mass="13259">MATRTMALLAIGLMPMAALAQEAEEEAVNDVVVEESEPVTSQAQDSLDAAIENNPEAAVFGLETAREAVSDGGVDGTAVGDAASDGRSSDARDGGMGAAAAEGIGNAGNAGGSGAGNAGGGAGNGGGAGGAGNGAGAGGSAGGGPG</sequence>
<reference evidence="3 4" key="1">
    <citation type="submission" date="2020-08" db="EMBL/GenBank/DDBJ databases">
        <title>Genomic Encyclopedia of Archaeal and Bacterial Type Strains, Phase II (KMG-II): from individual species to whole genera.</title>
        <authorList>
            <person name="Goeker M."/>
        </authorList>
    </citation>
    <scope>NUCLEOTIDE SEQUENCE [LARGE SCALE GENOMIC DNA]</scope>
    <source>
        <strain evidence="3 4">5AG</strain>
    </source>
</reference>
<feature type="region of interest" description="Disordered" evidence="1">
    <location>
        <begin position="69"/>
        <end position="146"/>
    </location>
</feature>
<dbReference type="RefSeq" id="WP_183330049.1">
    <property type="nucleotide sequence ID" value="NZ_JACHZF010000005.1"/>
</dbReference>
<evidence type="ECO:0000256" key="2">
    <source>
        <dbReference type="SAM" id="SignalP"/>
    </source>
</evidence>
<gene>
    <name evidence="3" type="ORF">BDK63_000806</name>
</gene>
<organism evidence="3 4">
    <name type="scientific">Halomonas campaniensis</name>
    <dbReference type="NCBI Taxonomy" id="213554"/>
    <lineage>
        <taxon>Bacteria</taxon>
        <taxon>Pseudomonadati</taxon>
        <taxon>Pseudomonadota</taxon>
        <taxon>Gammaproteobacteria</taxon>
        <taxon>Oceanospirillales</taxon>
        <taxon>Halomonadaceae</taxon>
        <taxon>Halomonas</taxon>
    </lineage>
</organism>
<feature type="compositionally biased region" description="Gly residues" evidence="1">
    <location>
        <begin position="105"/>
        <end position="146"/>
    </location>
</feature>
<proteinExistence type="predicted"/>
<feature type="signal peptide" evidence="2">
    <location>
        <begin position="1"/>
        <end position="20"/>
    </location>
</feature>
<feature type="chain" id="PRO_5030998989" evidence="2">
    <location>
        <begin position="21"/>
        <end position="146"/>
    </location>
</feature>
<comment type="caution">
    <text evidence="3">The sequence shown here is derived from an EMBL/GenBank/DDBJ whole genome shotgun (WGS) entry which is preliminary data.</text>
</comment>
<protein>
    <submittedName>
        <fullName evidence="3">Uncharacterized protein</fullName>
    </submittedName>
</protein>
<dbReference type="EMBL" id="JACHZF010000005">
    <property type="protein sequence ID" value="MBB3329964.1"/>
    <property type="molecule type" value="Genomic_DNA"/>
</dbReference>
<dbReference type="Proteomes" id="UP000553442">
    <property type="component" value="Unassembled WGS sequence"/>
</dbReference>
<name>A0A7W5K123_9GAMM</name>
<evidence type="ECO:0000313" key="4">
    <source>
        <dbReference type="Proteomes" id="UP000553442"/>
    </source>
</evidence>
<feature type="compositionally biased region" description="Low complexity" evidence="1">
    <location>
        <begin position="70"/>
        <end position="86"/>
    </location>
</feature>
<evidence type="ECO:0000313" key="3">
    <source>
        <dbReference type="EMBL" id="MBB3329964.1"/>
    </source>
</evidence>
<keyword evidence="2" id="KW-0732">Signal</keyword>
<evidence type="ECO:0000256" key="1">
    <source>
        <dbReference type="SAM" id="MobiDB-lite"/>
    </source>
</evidence>
<keyword evidence="4" id="KW-1185">Reference proteome</keyword>